<feature type="compositionally biased region" description="Low complexity" evidence="2">
    <location>
        <begin position="1"/>
        <end position="42"/>
    </location>
</feature>
<gene>
    <name evidence="4" type="ORF">SAMN02745213_01027</name>
</gene>
<keyword evidence="1" id="KW-0175">Coiled coil</keyword>
<name>A0A1T4V7Z6_9GAMM</name>
<dbReference type="EMBL" id="FUXX01000013">
    <property type="protein sequence ID" value="SKA61108.1"/>
    <property type="molecule type" value="Genomic_DNA"/>
</dbReference>
<sequence>MSHQINGNNFGQNINNPLINGNLNQNDINDNPNNIPAENQNGQQEGGNDFEIIKIPMIKESLAEPKKTAELILKNPEKLSAQIEEKLVPKKSHFSFFEKLITVLTFGIGYFVFSGEHDIDDAALSMKNKREADEIRKGVKNLQAGLKTFPNREDFEQTFIIGGNRVKLRQDSDNKLFATFEEGNNKVTFELPLTAAQLRAQLEDDIISHPSLYGKDAVQNTIDAAEIPLDEDIELDEAPQLDENSRTRTLYIKLISAQTLFANVDFTMMPTETVRNCALAVLENLGDKNKAQEAVKQLLTRFAEQNQPGEKQDKINSLMTTELLAKLDKEDKNQLENKVDVKNLDLEKQNQIKEQREINRQEIADAENKTREALQDVHDQVDKTNNLARDLSIYNEIDSLCRKLYSLNTDQKALGTALAEIMYSEARVLAHLIANRGLLNEIKEPAMSQIKKLIDYCQNNNLKTELLIRNEFKMPDKTLKINFFGFKKEAENPLYKTFLQKMETDFKEIEQSLDNSLQKKTLLFSKQLFSELTAKRKTSINDLKDILEKNSENLKLIYADKACLESLSPSVNALLSEIAKTNPDFKVPLTIPQQQAQKVLDVAELQVVADELDKIVPDENKRQETMMQGVKILSNHAELMFRFRDKEYGESVTKEISSAKEKLSNLGSFAQKFSYFLCNQVEPKRVEKINSVEELKLVLDKVQNGFDPNKDTANLTPEELKEFKRCKYIFKHMKSLSYALQAHEFTDKIEEVMQKDIAKGESTITAENLKEIISNNLLMFDRLILCKPTEAEYESNMKNTFSYAVFLFMRGNIPGIFRTENKVGTDYLLSMSQEDRLKLYRGLLSNEEGNVVPELKAQFELAIKRIADLMLKISPQSRDGLEPLYLKKEGLDKQSQLYKNISYEANEYYKRTSTYSRAASNEKPAIEKQQKFEKKLEDEKVHNFFADLILNYDGSKYDSIIDNPNAKPGTRIVNTILDHIETFNRLVSDPDAINTLPENVRKALGSALGDLRGHLLLDQLEGVNEPPLGGERLPDVQEIIDQVFDSPLMQQLNIQDPVTQKNYVDLVNHIFNNRMLPLDLILSLVSELSGSKKIDNAEANKLFSLITADLKKEEFTLKEPFKKVDTPNDENLKEIIKNKLLPLQLVKEIIVAMDNKGYLHEFKPNHYVEMAENAYGDEKVEIKEPFMLAQPGSYKMGLQQIMLRNKLEELLKNPDDELWEVIGNAEISLNQEIDNQAQIIGNDIAERFNEALKPEGEEKAPLDPTNKNVTLKQLQDEGNSSFNKTALGQFIGEVMKTYFKDMSAIDRRNMLASMVRYSNSDSSPAQILGAMFKGAGPIMQKILQRLPPDALTDELKTAFADMKCNLAPIPDRIIQAHLLEIVNSSNGEISKISVVRSLGAASVGQAVLCKFFTKDHPEGVEKVVKFLRPDVQNRAEREKKIFTEAAKKVPGMDVTFAGDLKTILEELDLTVEANNVESGQIYSNNSTKVKSMTLSPLVRPTTDVMVLDLAPGVTLDKCIRDANEIVKQHLKPFTHEFNGVEDLEIYKYSGEVTDKFLHRDYKVSLDKYNKLSEQYQFLLKQQQNLMSFTKNWVSEGIFGKGFYHGDLHAGNIMTSPDQLTIIDFGNCTQLTPDQQLHITKMMAAAMYSDSSAFIESLTALLSDTSKARLNEHVDKNDPNSPLVKDRMKAVLSAVLSKGSRKDAGARILVALQEVLKLGVEMPAPIYNFSKCQIALNNAIEELNKALKDTYNAMRIAAANVKIRNQDPVSILVYNIGADNTRDEKTRLKLINRFCTTAKKEVNGPEYRQYILDLFDKKKSDTEVDETIKSHLDGHDDLKVMFDQYQQCVDRRTNIEALLKKIPEPGTEVDPAKEAENQAYREMITRELESVNRSAKDIFDGFFEQFKGVIAQDIDDIAEKARNSAKGAKDYDDFLDCMAEVLSDKRSQAVENLGTGKLIKYAIPMLIDSFA</sequence>
<dbReference type="InterPro" id="IPR011009">
    <property type="entry name" value="Kinase-like_dom_sf"/>
</dbReference>
<keyword evidence="5" id="KW-1185">Reference proteome</keyword>
<protein>
    <recommendedName>
        <fullName evidence="3">ABC1 atypical kinase-like domain-containing protein</fullName>
    </recommendedName>
</protein>
<dbReference type="Pfam" id="PF03109">
    <property type="entry name" value="ABC1"/>
    <property type="match status" value="1"/>
</dbReference>
<organism evidence="4 5">
    <name type="scientific">Succinivibrio dextrinosolvens DSM 3072</name>
    <dbReference type="NCBI Taxonomy" id="1123324"/>
    <lineage>
        <taxon>Bacteria</taxon>
        <taxon>Pseudomonadati</taxon>
        <taxon>Pseudomonadota</taxon>
        <taxon>Gammaproteobacteria</taxon>
        <taxon>Aeromonadales</taxon>
        <taxon>Succinivibrionaceae</taxon>
        <taxon>Succinivibrio</taxon>
    </lineage>
</organism>
<feature type="domain" description="ABC1 atypical kinase-like" evidence="3">
    <location>
        <begin position="1583"/>
        <end position="1655"/>
    </location>
</feature>
<dbReference type="InterPro" id="IPR051130">
    <property type="entry name" value="Mito_struct-func_regulator"/>
</dbReference>
<accession>A0A1T4V7Z6</accession>
<evidence type="ECO:0000313" key="4">
    <source>
        <dbReference type="EMBL" id="SKA61108.1"/>
    </source>
</evidence>
<dbReference type="SUPFAM" id="SSF56112">
    <property type="entry name" value="Protein kinase-like (PK-like)"/>
    <property type="match status" value="1"/>
</dbReference>
<evidence type="ECO:0000256" key="1">
    <source>
        <dbReference type="SAM" id="Coils"/>
    </source>
</evidence>
<dbReference type="RefSeq" id="WP_078928546.1">
    <property type="nucleotide sequence ID" value="NZ_FUXX01000013.1"/>
</dbReference>
<dbReference type="PANTHER" id="PTHR43173">
    <property type="entry name" value="ABC1 FAMILY PROTEIN"/>
    <property type="match status" value="1"/>
</dbReference>
<feature type="coiled-coil region" evidence="1">
    <location>
        <begin position="332"/>
        <end position="369"/>
    </location>
</feature>
<proteinExistence type="predicted"/>
<dbReference type="PANTHER" id="PTHR43173:SF19">
    <property type="entry name" value="AARF DOMAIN-CONTAINING PROTEIN KINASE 1"/>
    <property type="match status" value="1"/>
</dbReference>
<dbReference type="Proteomes" id="UP000242432">
    <property type="component" value="Unassembled WGS sequence"/>
</dbReference>
<evidence type="ECO:0000313" key="5">
    <source>
        <dbReference type="Proteomes" id="UP000242432"/>
    </source>
</evidence>
<dbReference type="InterPro" id="IPR004147">
    <property type="entry name" value="ABC1_dom"/>
</dbReference>
<feature type="region of interest" description="Disordered" evidence="2">
    <location>
        <begin position="1"/>
        <end position="47"/>
    </location>
</feature>
<evidence type="ECO:0000256" key="2">
    <source>
        <dbReference type="SAM" id="MobiDB-lite"/>
    </source>
</evidence>
<reference evidence="5" key="1">
    <citation type="submission" date="2017-02" db="EMBL/GenBank/DDBJ databases">
        <authorList>
            <person name="Varghese N."/>
            <person name="Submissions S."/>
        </authorList>
    </citation>
    <scope>NUCLEOTIDE SEQUENCE [LARGE SCALE GENOMIC DNA]</scope>
    <source>
        <strain evidence="5">DSM 3072</strain>
    </source>
</reference>
<evidence type="ECO:0000259" key="3">
    <source>
        <dbReference type="Pfam" id="PF03109"/>
    </source>
</evidence>